<dbReference type="InterPro" id="IPR036237">
    <property type="entry name" value="Xyl_isomerase-like_sf"/>
</dbReference>
<evidence type="ECO:0000259" key="2">
    <source>
        <dbReference type="Pfam" id="PF01261"/>
    </source>
</evidence>
<name>A0ABR1D3H1_NECAM</name>
<feature type="domain" description="Xylose isomerase-like TIM barrel" evidence="2">
    <location>
        <begin position="46"/>
        <end position="265"/>
    </location>
</feature>
<accession>A0ABR1D3H1</accession>
<evidence type="ECO:0000313" key="3">
    <source>
        <dbReference type="EMBL" id="KAK6745079.1"/>
    </source>
</evidence>
<reference evidence="3 4" key="1">
    <citation type="submission" date="2023-08" db="EMBL/GenBank/DDBJ databases">
        <title>A Necator americanus chromosomal reference genome.</title>
        <authorList>
            <person name="Ilik V."/>
            <person name="Petrzelkova K.J."/>
            <person name="Pardy F."/>
            <person name="Fuh T."/>
            <person name="Niatou-Singa F.S."/>
            <person name="Gouil Q."/>
            <person name="Baker L."/>
            <person name="Ritchie M.E."/>
            <person name="Jex A.R."/>
            <person name="Gazzola D."/>
            <person name="Li H."/>
            <person name="Toshio Fujiwara R."/>
            <person name="Zhan B."/>
            <person name="Aroian R.V."/>
            <person name="Pafco B."/>
            <person name="Schwarz E.M."/>
        </authorList>
    </citation>
    <scope>NUCLEOTIDE SEQUENCE [LARGE SCALE GENOMIC DNA]</scope>
    <source>
        <strain evidence="3 4">Aroian</strain>
        <tissue evidence="3">Whole animal</tissue>
    </source>
</reference>
<protein>
    <recommendedName>
        <fullName evidence="2">Xylose isomerase-like TIM barrel domain-containing protein</fullName>
    </recommendedName>
</protein>
<keyword evidence="4" id="KW-1185">Reference proteome</keyword>
<dbReference type="InterPro" id="IPR050417">
    <property type="entry name" value="Sugar_Epim/Isomerase"/>
</dbReference>
<dbReference type="SUPFAM" id="SSF51658">
    <property type="entry name" value="Xylose isomerase-like"/>
    <property type="match status" value="1"/>
</dbReference>
<dbReference type="EMBL" id="JAVFWL010000003">
    <property type="protein sequence ID" value="KAK6745079.1"/>
    <property type="molecule type" value="Genomic_DNA"/>
</dbReference>
<dbReference type="PANTHER" id="PTHR43489">
    <property type="entry name" value="ISOMERASE"/>
    <property type="match status" value="1"/>
</dbReference>
<comment type="caution">
    <text evidence="3">The sequence shown here is derived from an EMBL/GenBank/DDBJ whole genome shotgun (WGS) entry which is preliminary data.</text>
</comment>
<evidence type="ECO:0000256" key="1">
    <source>
        <dbReference type="ARBA" id="ARBA00023235"/>
    </source>
</evidence>
<gene>
    <name evidence="3" type="primary">Necator_chrIII.g12423</name>
    <name evidence="3" type="ORF">RB195_011657</name>
</gene>
<keyword evidence="1" id="KW-0413">Isomerase</keyword>
<sequence>MVKMYSGTLNATNTRPRQPKGLLSKMRVAVNLNMFHPELPLLQRYKAAASAGFRQVEVSVPYSEKAEDLKSTADALGLSHTLINAPPGDWSRGFRGLAALTTHKKEFQESITTAIHYAKTLKCDKVHVMAGIQTNKDEDVSKLFEENVSYAATKLGEANLMCLIEPINQYSIPGYFLSSYEQAKAVIDAVKLPNLKIQYDVFHAQQICGQLSASIKRYKDHIGYIQVAQVPTRDEPNTSGEIDYKYVFGLLQSTNPNWTIGLEHNFCDTHGAPRDWVHDLDSAGGRSLAAMYVGLRRARVQGLTAVHQSVKIFPPDGQGCLLGSDCVGSVQNRRTPLHLAAILCHLKLLCPRRPLDLAITFQQTTYLLLRRFSGLKSPVVRATHAELYAYIVSADAKANFFLEAKTRSVFFTAS</sequence>
<evidence type="ECO:0000313" key="4">
    <source>
        <dbReference type="Proteomes" id="UP001303046"/>
    </source>
</evidence>
<proteinExistence type="predicted"/>
<organism evidence="3 4">
    <name type="scientific">Necator americanus</name>
    <name type="common">Human hookworm</name>
    <dbReference type="NCBI Taxonomy" id="51031"/>
    <lineage>
        <taxon>Eukaryota</taxon>
        <taxon>Metazoa</taxon>
        <taxon>Ecdysozoa</taxon>
        <taxon>Nematoda</taxon>
        <taxon>Chromadorea</taxon>
        <taxon>Rhabditida</taxon>
        <taxon>Rhabditina</taxon>
        <taxon>Rhabditomorpha</taxon>
        <taxon>Strongyloidea</taxon>
        <taxon>Ancylostomatidae</taxon>
        <taxon>Bunostominae</taxon>
        <taxon>Necator</taxon>
    </lineage>
</organism>
<dbReference type="Gene3D" id="3.20.20.150">
    <property type="entry name" value="Divalent-metal-dependent TIM barrel enzymes"/>
    <property type="match status" value="1"/>
</dbReference>
<dbReference type="Proteomes" id="UP001303046">
    <property type="component" value="Unassembled WGS sequence"/>
</dbReference>
<dbReference type="InterPro" id="IPR013022">
    <property type="entry name" value="Xyl_isomerase-like_TIM-brl"/>
</dbReference>
<dbReference type="PANTHER" id="PTHR43489:SF6">
    <property type="entry name" value="HYDROXYPYRUVATE ISOMERASE-RELATED"/>
    <property type="match status" value="1"/>
</dbReference>
<dbReference type="Pfam" id="PF01261">
    <property type="entry name" value="AP_endonuc_2"/>
    <property type="match status" value="1"/>
</dbReference>